<protein>
    <submittedName>
        <fullName evidence="1">Uncharacterized protein</fullName>
    </submittedName>
</protein>
<dbReference type="HOGENOM" id="CLU_3264250_0_0_6"/>
<evidence type="ECO:0000313" key="2">
    <source>
        <dbReference type="Proteomes" id="UP000003085"/>
    </source>
</evidence>
<dbReference type="Proteomes" id="UP000003085">
    <property type="component" value="Unassembled WGS sequence"/>
</dbReference>
<accession>D4XLQ3</accession>
<dbReference type="AlphaFoldDB" id="D4XLQ3"/>
<gene>
    <name evidence="1" type="ORF">HMP0015_0645</name>
</gene>
<reference evidence="2" key="1">
    <citation type="submission" date="2010-03" db="EMBL/GenBank/DDBJ databases">
        <title>Complete sequence of Mobiluncus curtisii ATCC 43063.</title>
        <authorList>
            <person name="Muzny D."/>
            <person name="Qin X."/>
            <person name="Deng J."/>
            <person name="Jiang H."/>
            <person name="Liu Y."/>
            <person name="Qu J."/>
            <person name="Song X.-Z."/>
            <person name="Zhang L."/>
            <person name="Thornton R."/>
            <person name="Coyle M."/>
            <person name="Francisco L."/>
            <person name="Jackson L."/>
            <person name="Javaid M."/>
            <person name="Korchina V."/>
            <person name="Kovar C."/>
            <person name="Mata R."/>
            <person name="Mathew T."/>
            <person name="Ngo R."/>
            <person name="Nguyen L."/>
            <person name="Nguyen N."/>
            <person name="Okwuonu G."/>
            <person name="Ongeri F."/>
            <person name="Pham C."/>
            <person name="Simmons D."/>
            <person name="Wilczek-Boney K."/>
            <person name="Hale W."/>
            <person name="Jakkamsetti A."/>
            <person name="Pham P."/>
            <person name="Ruth R."/>
            <person name="San Lucas F."/>
            <person name="Warren J."/>
            <person name="Zhang J."/>
            <person name="Zhao Z."/>
            <person name="Zhou C."/>
            <person name="Zhu D."/>
            <person name="Lee S."/>
            <person name="Bess C."/>
            <person name="Blankenburg K."/>
            <person name="Forbes L."/>
            <person name="Fu Q."/>
            <person name="Gubbala S."/>
            <person name="Hirani K."/>
            <person name="Jayaseelan J.C."/>
            <person name="Lara F."/>
            <person name="Munidasa M."/>
            <person name="Palculict T."/>
            <person name="Patil S."/>
            <person name="Pu L.-L."/>
            <person name="Saada N."/>
            <person name="Tang L."/>
            <person name="Weissenberger G."/>
            <person name="Zhu Y."/>
            <person name="Hemphill L."/>
            <person name="Shang Y."/>
            <person name="Youmans B."/>
            <person name="Ayvaz T."/>
            <person name="Ross M."/>
            <person name="Santibanez J."/>
            <person name="Aqrawi P."/>
            <person name="Gross S."/>
            <person name="Joshi V."/>
            <person name="Fowler G."/>
            <person name="Nazareth L."/>
            <person name="Reid J."/>
            <person name="Worley K."/>
            <person name="Petrosino J."/>
            <person name="Highlander S."/>
            <person name="Gibbs R."/>
            <person name="Gibbs R."/>
        </authorList>
    </citation>
    <scope>NUCLEOTIDE SEQUENCE [LARGE SCALE GENOMIC DNA]</scope>
    <source>
        <strain evidence="2">ATCC 19194</strain>
    </source>
</reference>
<comment type="caution">
    <text evidence="1">The sequence shown here is derived from an EMBL/GenBank/DDBJ whole genome shotgun (WGS) entry which is preliminary data.</text>
</comment>
<sequence>MGKAFIDTIVYNYSLKMKNSIANFVISLQANFALCNKKPIF</sequence>
<proteinExistence type="predicted"/>
<dbReference type="EMBL" id="ADMT01000087">
    <property type="protein sequence ID" value="EFF83878.1"/>
    <property type="molecule type" value="Genomic_DNA"/>
</dbReference>
<organism evidence="1 2">
    <name type="scientific">Acinetobacter haemolyticus ATCC 19194</name>
    <dbReference type="NCBI Taxonomy" id="707232"/>
    <lineage>
        <taxon>Bacteria</taxon>
        <taxon>Pseudomonadati</taxon>
        <taxon>Pseudomonadota</taxon>
        <taxon>Gammaproteobacteria</taxon>
        <taxon>Moraxellales</taxon>
        <taxon>Moraxellaceae</taxon>
        <taxon>Acinetobacter</taxon>
    </lineage>
</organism>
<name>D4XLQ3_ACIHA</name>
<evidence type="ECO:0000313" key="1">
    <source>
        <dbReference type="EMBL" id="EFF83878.1"/>
    </source>
</evidence>